<gene>
    <name evidence="2" type="ORF">COU00_00715</name>
</gene>
<dbReference type="Pfam" id="PF13614">
    <property type="entry name" value="AAA_31"/>
    <property type="match status" value="1"/>
</dbReference>
<organism evidence="2 3">
    <name type="scientific">Candidatus Falkowbacteria bacterium CG10_big_fil_rev_8_21_14_0_10_43_11</name>
    <dbReference type="NCBI Taxonomy" id="1974568"/>
    <lineage>
        <taxon>Bacteria</taxon>
        <taxon>Candidatus Falkowiibacteriota</taxon>
    </lineage>
</organism>
<dbReference type="InterPro" id="IPR027417">
    <property type="entry name" value="P-loop_NTPase"/>
</dbReference>
<name>A0A2M6WMV7_9BACT</name>
<dbReference type="PANTHER" id="PTHR13696:SF52">
    <property type="entry name" value="PARA FAMILY PROTEIN CT_582"/>
    <property type="match status" value="1"/>
</dbReference>
<comment type="caution">
    <text evidence="2">The sequence shown here is derived from an EMBL/GenBank/DDBJ whole genome shotgun (WGS) entry which is preliminary data.</text>
</comment>
<evidence type="ECO:0000313" key="3">
    <source>
        <dbReference type="Proteomes" id="UP000229335"/>
    </source>
</evidence>
<dbReference type="Proteomes" id="UP000229335">
    <property type="component" value="Unassembled WGS sequence"/>
</dbReference>
<dbReference type="InterPro" id="IPR025669">
    <property type="entry name" value="AAA_dom"/>
</dbReference>
<dbReference type="InterPro" id="IPR050678">
    <property type="entry name" value="DNA_Partitioning_ATPase"/>
</dbReference>
<dbReference type="FunFam" id="3.40.50.300:FF:000285">
    <property type="entry name" value="Sporulation initiation inhibitor Soj"/>
    <property type="match status" value="1"/>
</dbReference>
<dbReference type="PRINTS" id="PR00091">
    <property type="entry name" value="NITROGNASEII"/>
</dbReference>
<protein>
    <submittedName>
        <fullName evidence="2">Chromosome partitioning protein ParA</fullName>
    </submittedName>
</protein>
<reference evidence="3" key="1">
    <citation type="submission" date="2017-09" db="EMBL/GenBank/DDBJ databases">
        <title>Depth-based differentiation of microbial function through sediment-hosted aquifers and enrichment of novel symbionts in the deep terrestrial subsurface.</title>
        <authorList>
            <person name="Probst A.J."/>
            <person name="Ladd B."/>
            <person name="Jarett J.K."/>
            <person name="Geller-Mcgrath D.E."/>
            <person name="Sieber C.M.K."/>
            <person name="Emerson J.B."/>
            <person name="Anantharaman K."/>
            <person name="Thomas B.C."/>
            <person name="Malmstrom R."/>
            <person name="Stieglmeier M."/>
            <person name="Klingl A."/>
            <person name="Woyke T."/>
            <person name="Ryan C.M."/>
            <person name="Banfield J.F."/>
        </authorList>
    </citation>
    <scope>NUCLEOTIDE SEQUENCE [LARGE SCALE GENOMIC DNA]</scope>
</reference>
<evidence type="ECO:0000259" key="1">
    <source>
        <dbReference type="Pfam" id="PF13614"/>
    </source>
</evidence>
<dbReference type="CDD" id="cd02042">
    <property type="entry name" value="ParAB_family"/>
    <property type="match status" value="1"/>
</dbReference>
<dbReference type="Gene3D" id="3.40.50.300">
    <property type="entry name" value="P-loop containing nucleotide triphosphate hydrolases"/>
    <property type="match status" value="1"/>
</dbReference>
<dbReference type="SUPFAM" id="SSF52540">
    <property type="entry name" value="P-loop containing nucleoside triphosphate hydrolases"/>
    <property type="match status" value="1"/>
</dbReference>
<evidence type="ECO:0000313" key="2">
    <source>
        <dbReference type="EMBL" id="PIT94117.1"/>
    </source>
</evidence>
<proteinExistence type="predicted"/>
<dbReference type="PANTHER" id="PTHR13696">
    <property type="entry name" value="P-LOOP CONTAINING NUCLEOSIDE TRIPHOSPHATE HYDROLASE"/>
    <property type="match status" value="1"/>
</dbReference>
<dbReference type="PIRSF" id="PIRSF009320">
    <property type="entry name" value="Nuc_binding_HP_1000"/>
    <property type="match status" value="1"/>
</dbReference>
<accession>A0A2M6WMV7</accession>
<sequence length="254" mass="27940">MSKIISIINQKGGVGKTTTAINLGAYLAQLGKRVLLVDIDPQANATSGLGIKHQELPRGVYEAIIGAVPLHQTIQHTVQENYKVAPATISLAGAGIELVNLPSREFRLEQVLHSIRDEYDYIIVDSPPSLGLLTVNGLVAADEILIPIQSEYFALEGLGHLLHTISLVQNGLKPSLGIMGAVITMYDARNRLSREVMNELYQYFPNKVFRTVIPRSVKLAEAPSFGRSILHYDPYSRGGRAYEKLAREVIDLEK</sequence>
<dbReference type="AlphaFoldDB" id="A0A2M6WMV7"/>
<feature type="domain" description="AAA" evidence="1">
    <location>
        <begin position="2"/>
        <end position="177"/>
    </location>
</feature>
<dbReference type="EMBL" id="PFAS01000007">
    <property type="protein sequence ID" value="PIT94117.1"/>
    <property type="molecule type" value="Genomic_DNA"/>
</dbReference>